<protein>
    <recommendedName>
        <fullName evidence="11">Peroxisomal membrane protein PEX13</fullName>
    </recommendedName>
    <alternativeName>
        <fullName evidence="10">Peroxin-13</fullName>
    </alternativeName>
</protein>
<dbReference type="PANTHER" id="PTHR19332">
    <property type="entry name" value="PEROXISOMAL MEMBRANE PROTEIN PEX13"/>
    <property type="match status" value="1"/>
</dbReference>
<evidence type="ECO:0000256" key="8">
    <source>
        <dbReference type="ARBA" id="ARBA00023136"/>
    </source>
</evidence>
<dbReference type="Pfam" id="PF04088">
    <property type="entry name" value="Peroxin-13_N"/>
    <property type="match status" value="1"/>
</dbReference>
<keyword evidence="8 15" id="KW-0472">Membrane</keyword>
<evidence type="ECO:0000256" key="14">
    <source>
        <dbReference type="SAM" id="MobiDB-lite"/>
    </source>
</evidence>
<evidence type="ECO:0000256" key="2">
    <source>
        <dbReference type="ARBA" id="ARBA00022443"/>
    </source>
</evidence>
<dbReference type="PANTHER" id="PTHR19332:SF1">
    <property type="entry name" value="PEROXISOMAL MEMBRANE PROTEIN PEX13"/>
    <property type="match status" value="1"/>
</dbReference>
<dbReference type="EMBL" id="RCHS01001413">
    <property type="protein sequence ID" value="RMX53620.1"/>
    <property type="molecule type" value="Genomic_DNA"/>
</dbReference>
<dbReference type="AlphaFoldDB" id="A0A3M6UIX5"/>
<proteinExistence type="inferred from homology"/>
<dbReference type="OrthoDB" id="10037838at2759"/>
<evidence type="ECO:0000256" key="12">
    <source>
        <dbReference type="ARBA" id="ARBA00046271"/>
    </source>
</evidence>
<evidence type="ECO:0000256" key="11">
    <source>
        <dbReference type="ARBA" id="ARBA00034535"/>
    </source>
</evidence>
<dbReference type="Gene3D" id="2.30.30.40">
    <property type="entry name" value="SH3 Domains"/>
    <property type="match status" value="1"/>
</dbReference>
<keyword evidence="6 15" id="KW-1133">Transmembrane helix</keyword>
<keyword evidence="9" id="KW-0576">Peroxisome</keyword>
<name>A0A3M6UIX5_POCDA</name>
<dbReference type="Proteomes" id="UP000275408">
    <property type="component" value="Unassembled WGS sequence"/>
</dbReference>
<feature type="region of interest" description="Disordered" evidence="14">
    <location>
        <begin position="1"/>
        <end position="83"/>
    </location>
</feature>
<dbReference type="GO" id="GO:0005778">
    <property type="term" value="C:peroxisomal membrane"/>
    <property type="evidence" value="ECO:0007669"/>
    <property type="project" value="UniProtKB-SubCell"/>
</dbReference>
<dbReference type="InterPro" id="IPR036028">
    <property type="entry name" value="SH3-like_dom_sf"/>
</dbReference>
<evidence type="ECO:0000313" key="17">
    <source>
        <dbReference type="EMBL" id="RMX53620.1"/>
    </source>
</evidence>
<evidence type="ECO:0000256" key="3">
    <source>
        <dbReference type="ARBA" id="ARBA00022448"/>
    </source>
</evidence>
<evidence type="ECO:0000256" key="4">
    <source>
        <dbReference type="ARBA" id="ARBA00022692"/>
    </source>
</evidence>
<dbReference type="SUPFAM" id="SSF50044">
    <property type="entry name" value="SH3-domain"/>
    <property type="match status" value="1"/>
</dbReference>
<organism evidence="17 18">
    <name type="scientific">Pocillopora damicornis</name>
    <name type="common">Cauliflower coral</name>
    <name type="synonym">Millepora damicornis</name>
    <dbReference type="NCBI Taxonomy" id="46731"/>
    <lineage>
        <taxon>Eukaryota</taxon>
        <taxon>Metazoa</taxon>
        <taxon>Cnidaria</taxon>
        <taxon>Anthozoa</taxon>
        <taxon>Hexacorallia</taxon>
        <taxon>Scleractinia</taxon>
        <taxon>Astrocoeniina</taxon>
        <taxon>Pocilloporidae</taxon>
        <taxon>Pocillopora</taxon>
    </lineage>
</organism>
<dbReference type="InterPro" id="IPR001452">
    <property type="entry name" value="SH3_domain"/>
</dbReference>
<evidence type="ECO:0000259" key="16">
    <source>
        <dbReference type="PROSITE" id="PS50002"/>
    </source>
</evidence>
<feature type="transmembrane region" description="Helical" evidence="15">
    <location>
        <begin position="200"/>
        <end position="219"/>
    </location>
</feature>
<evidence type="ECO:0000256" key="7">
    <source>
        <dbReference type="ARBA" id="ARBA00023010"/>
    </source>
</evidence>
<gene>
    <name evidence="17" type="ORF">pdam_00000259</name>
</gene>
<dbReference type="InterPro" id="IPR007223">
    <property type="entry name" value="Peroxin-13_N"/>
</dbReference>
<sequence>LVQFSGMSAPPKPWEGVGTNARSSSVAFDSPSRPPIGASGPRPSALRSSFNPSKMDSSTSNGTSVAKVPPLPPRPQTRRSTSSMMYGGSRYGYGGSMYGGYSGMYGGGMGGYGGMYGGGYGGYGGYGFGMNRYGNAMNQSGTSSFVSQAEESSRAAFQSIESIVQAFGSVAMMLESTHFAMHNTFHAVLSMADHFSRLRAHLVSVLGAFTLFKVIRYVFRKIKALFGVSQGLEEELWNSAETAVISSSEKGDSRKPRSWPILLFFGVVLGTPLIIWKLLQSLLNDESKTKDWKTGEGDHVIARAEYDFDGENDEELSFRAGDILRLAPKGKQPRIRGWLLGSLDGSSEGIVPANFVKILGLRRAKKELKDSQEEKTEESEASQADQSRTFDDKMDNEYDQIVERTDGSSFLPSQDLLTEDSLNVRTLVDDGLSDTDFQNFVEEQV</sequence>
<evidence type="ECO:0000256" key="9">
    <source>
        <dbReference type="ARBA" id="ARBA00023140"/>
    </source>
</evidence>
<keyword evidence="3" id="KW-0813">Transport</keyword>
<keyword evidence="7" id="KW-0811">Translocation</keyword>
<feature type="domain" description="SH3" evidence="16">
    <location>
        <begin position="297"/>
        <end position="361"/>
    </location>
</feature>
<evidence type="ECO:0000256" key="15">
    <source>
        <dbReference type="SAM" id="Phobius"/>
    </source>
</evidence>
<dbReference type="STRING" id="46731.A0A3M6UIX5"/>
<dbReference type="PRINTS" id="PR00452">
    <property type="entry name" value="SH3DOMAIN"/>
</dbReference>
<feature type="region of interest" description="Disordered" evidence="14">
    <location>
        <begin position="368"/>
        <end position="396"/>
    </location>
</feature>
<evidence type="ECO:0000256" key="1">
    <source>
        <dbReference type="ARBA" id="ARBA00006033"/>
    </source>
</evidence>
<keyword evidence="2 13" id="KW-0728">SH3 domain</keyword>
<evidence type="ECO:0000256" key="13">
    <source>
        <dbReference type="PROSITE-ProRule" id="PRU00192"/>
    </source>
</evidence>
<evidence type="ECO:0000313" key="18">
    <source>
        <dbReference type="Proteomes" id="UP000275408"/>
    </source>
</evidence>
<evidence type="ECO:0000256" key="10">
    <source>
        <dbReference type="ARBA" id="ARBA00029693"/>
    </source>
</evidence>
<dbReference type="GO" id="GO:1990429">
    <property type="term" value="C:peroxisomal importomer complex"/>
    <property type="evidence" value="ECO:0007669"/>
    <property type="project" value="TreeGrafter"/>
</dbReference>
<dbReference type="Pfam" id="PF14604">
    <property type="entry name" value="SH3_9"/>
    <property type="match status" value="1"/>
</dbReference>
<comment type="subcellular location">
    <subcellularLocation>
        <location evidence="12">Peroxisome membrane</location>
    </subcellularLocation>
</comment>
<feature type="non-terminal residue" evidence="17">
    <location>
        <position position="1"/>
    </location>
</feature>
<keyword evidence="18" id="KW-1185">Reference proteome</keyword>
<dbReference type="PROSITE" id="PS50002">
    <property type="entry name" value="SH3"/>
    <property type="match status" value="1"/>
</dbReference>
<dbReference type="GO" id="GO:0016560">
    <property type="term" value="P:protein import into peroxisome matrix, docking"/>
    <property type="evidence" value="ECO:0007669"/>
    <property type="project" value="InterPro"/>
</dbReference>
<accession>A0A3M6UIX5</accession>
<comment type="caution">
    <text evidence="17">The sequence shown here is derived from an EMBL/GenBank/DDBJ whole genome shotgun (WGS) entry which is preliminary data.</text>
</comment>
<dbReference type="FunFam" id="2.30.30.40:FF:000109">
    <property type="entry name" value="Peroxisomal biogenesis factor 13"/>
    <property type="match status" value="1"/>
</dbReference>
<dbReference type="SMART" id="SM00326">
    <property type="entry name" value="SH3"/>
    <property type="match status" value="1"/>
</dbReference>
<comment type="similarity">
    <text evidence="1">Belongs to the peroxin-13 family.</text>
</comment>
<keyword evidence="4 15" id="KW-0812">Transmembrane</keyword>
<dbReference type="InterPro" id="IPR035463">
    <property type="entry name" value="Pex13"/>
</dbReference>
<evidence type="ECO:0000256" key="6">
    <source>
        <dbReference type="ARBA" id="ARBA00022989"/>
    </source>
</evidence>
<keyword evidence="5" id="KW-0653">Protein transport</keyword>
<feature type="transmembrane region" description="Helical" evidence="15">
    <location>
        <begin position="259"/>
        <end position="279"/>
    </location>
</feature>
<reference evidence="17 18" key="1">
    <citation type="journal article" date="2018" name="Sci. Rep.">
        <title>Comparative analysis of the Pocillopora damicornis genome highlights role of immune system in coral evolution.</title>
        <authorList>
            <person name="Cunning R."/>
            <person name="Bay R.A."/>
            <person name="Gillette P."/>
            <person name="Baker A.C."/>
            <person name="Traylor-Knowles N."/>
        </authorList>
    </citation>
    <scope>NUCLEOTIDE SEQUENCE [LARGE SCALE GENOMIC DNA]</scope>
    <source>
        <strain evidence="17">RSMAS</strain>
        <tissue evidence="17">Whole animal</tissue>
    </source>
</reference>
<feature type="compositionally biased region" description="Polar residues" evidence="14">
    <location>
        <begin position="46"/>
        <end position="64"/>
    </location>
</feature>
<evidence type="ECO:0000256" key="5">
    <source>
        <dbReference type="ARBA" id="ARBA00022927"/>
    </source>
</evidence>
<dbReference type="CDD" id="cd11864">
    <property type="entry name" value="SH3_PEX13_eumet"/>
    <property type="match status" value="1"/>
</dbReference>